<protein>
    <submittedName>
        <fullName evidence="1">Saccharopine dehydrogenase</fullName>
    </submittedName>
</protein>
<keyword evidence="2" id="KW-1185">Reference proteome</keyword>
<dbReference type="AlphaFoldDB" id="A0A7Y0ANL0"/>
<dbReference type="Gene3D" id="3.40.50.720">
    <property type="entry name" value="NAD(P)-binding Rossmann-like Domain"/>
    <property type="match status" value="1"/>
</dbReference>
<dbReference type="EMBL" id="JABBGI010000014">
    <property type="protein sequence ID" value="NML70599.1"/>
    <property type="molecule type" value="Genomic_DNA"/>
</dbReference>
<accession>A0A7Y0ANL0</accession>
<organism evidence="1 2">
    <name type="scientific">Chryseobacterium antibioticum</name>
    <dbReference type="NCBI Taxonomy" id="2728847"/>
    <lineage>
        <taxon>Bacteria</taxon>
        <taxon>Pseudomonadati</taxon>
        <taxon>Bacteroidota</taxon>
        <taxon>Flavobacteriia</taxon>
        <taxon>Flavobacteriales</taxon>
        <taxon>Weeksellaceae</taxon>
        <taxon>Chryseobacterium group</taxon>
        <taxon>Chryseobacterium</taxon>
    </lineage>
</organism>
<dbReference type="InterPro" id="IPR036291">
    <property type="entry name" value="NAD(P)-bd_dom_sf"/>
</dbReference>
<dbReference type="RefSeq" id="WP_169235121.1">
    <property type="nucleotide sequence ID" value="NZ_JABBGI010000014.1"/>
</dbReference>
<evidence type="ECO:0000313" key="1">
    <source>
        <dbReference type="EMBL" id="NML70599.1"/>
    </source>
</evidence>
<comment type="caution">
    <text evidence="1">The sequence shown here is derived from an EMBL/GenBank/DDBJ whole genome shotgun (WGS) entry which is preliminary data.</text>
</comment>
<reference evidence="1 2" key="1">
    <citation type="submission" date="2020-04" db="EMBL/GenBank/DDBJ databases">
        <title>Chryseobacterium sp. RP-3-3 sp. nov., isolated from Jeju soil.</title>
        <authorList>
            <person name="Dahal R.H."/>
        </authorList>
    </citation>
    <scope>NUCLEOTIDE SEQUENCE [LARGE SCALE GENOMIC DNA]</scope>
    <source>
        <strain evidence="1 2">RP-3-3</strain>
    </source>
</reference>
<name>A0A7Y0ANL0_9FLAO</name>
<dbReference type="PANTHER" id="PTHR43796">
    <property type="entry name" value="CARBOXYNORSPERMIDINE SYNTHASE"/>
    <property type="match status" value="1"/>
</dbReference>
<evidence type="ECO:0000313" key="2">
    <source>
        <dbReference type="Proteomes" id="UP000544054"/>
    </source>
</evidence>
<proteinExistence type="predicted"/>
<gene>
    <name evidence="1" type="ORF">HHL23_12395</name>
</gene>
<dbReference type="SUPFAM" id="SSF51735">
    <property type="entry name" value="NAD(P)-binding Rossmann-fold domains"/>
    <property type="match status" value="1"/>
</dbReference>
<dbReference type="Gene3D" id="3.30.360.10">
    <property type="entry name" value="Dihydrodipicolinate Reductase, domain 2"/>
    <property type="match status" value="1"/>
</dbReference>
<dbReference type="PANTHER" id="PTHR43796:SF2">
    <property type="entry name" value="CARBOXYNORSPERMIDINE SYNTHASE"/>
    <property type="match status" value="1"/>
</dbReference>
<sequence>MKHNILVIGGNGLVGKTIIRILKSRNPHINVFVGGRKGGNIGNDLKIDVTNPGTFRVIQENKIDMIILSVNDKEDHVLRFAIENKIDYLDITKPTPDLVKAYAIAKNRNVQSRIVFSSGWMGGIVNGLVKTLSNNTADIQEVKLFVYYSVKDLAGESSAHFMAENVAKPFIRYENNRQIPIKHFLDSENFNFSFGIGTREAYNFDVPDLYILNQIEKVPNVSVKMTYNSKFITWLLGAFQKVRIFNILSLKERRMIFGSSGKGDQSVFEIVVKSNGEVNKLSLRSTKGQAELTALSAVLHTEELLKDFHENNIYFSHQLHQPSSLLEKLKAYETINIQSVS</sequence>
<dbReference type="Proteomes" id="UP000544054">
    <property type="component" value="Unassembled WGS sequence"/>
</dbReference>